<dbReference type="InterPro" id="IPR038161">
    <property type="entry name" value="VirB9/CagX/TrbG_C_sf"/>
</dbReference>
<sequence>MKKQILGVALAVALTGSGLSAPALAVENPVGSLADYRIRHVAYNDQDVVRLDAVIGIATHIIVGADEEYVTHAFGDPQGWEFAHKENHYFVKAKAQNSDTNLVIVTTKHSYNLVLHFIGNYPTRDSVGKVVKHEIGSPWTLRDATLQVAFSYPREEARAAAEQRAKDRANALFNGRGGANNLNYTMSATERDKEIAPVNVWDDGRFTYFKFPPNVDLPDIYTVSTGGSEAIVNRHMLAENGSRVIVAEKVAPKFRLRLGDDVVGVYNERFDPAGIQNVTGTSTPAVHRVIKGGE</sequence>
<evidence type="ECO:0000256" key="2">
    <source>
        <dbReference type="ARBA" id="ARBA00022729"/>
    </source>
</evidence>
<dbReference type="Gene3D" id="2.60.40.2500">
    <property type="match status" value="1"/>
</dbReference>
<dbReference type="CDD" id="cd06911">
    <property type="entry name" value="VirB9_CagX_TrbG"/>
    <property type="match status" value="1"/>
</dbReference>
<keyword evidence="5" id="KW-1185">Reference proteome</keyword>
<dbReference type="OrthoDB" id="9773431at2"/>
<reference evidence="5" key="1">
    <citation type="submission" date="2015-06" db="EMBL/GenBank/DDBJ databases">
        <title>Comparative genomics of Burkholderia leaf nodule symbionts.</title>
        <authorList>
            <person name="Carlier A."/>
            <person name="Eberl L."/>
            <person name="Pinto-Carbo M."/>
        </authorList>
    </citation>
    <scope>NUCLEOTIDE SEQUENCE [LARGE SCALE GENOMIC DNA]</scope>
    <source>
        <strain evidence="5">UZHbot4</strain>
    </source>
</reference>
<evidence type="ECO:0000256" key="1">
    <source>
        <dbReference type="ARBA" id="ARBA00006135"/>
    </source>
</evidence>
<dbReference type="PATRIC" id="fig|242163.4.peg.5731"/>
<dbReference type="EMBL" id="LFJJ01000055">
    <property type="protein sequence ID" value="KND60584.1"/>
    <property type="molecule type" value="Genomic_DNA"/>
</dbReference>
<evidence type="ECO:0000313" key="5">
    <source>
        <dbReference type="Proteomes" id="UP000036959"/>
    </source>
</evidence>
<comment type="caution">
    <text evidence="4">The sequence shown here is derived from an EMBL/GenBank/DDBJ whole genome shotgun (WGS) entry which is preliminary data.</text>
</comment>
<dbReference type="InterPro" id="IPR033645">
    <property type="entry name" value="VirB9/CagX/TrbG_C"/>
</dbReference>
<dbReference type="InterPro" id="IPR010258">
    <property type="entry name" value="Conjugal_tfr_TrbG/VirB9/CagX"/>
</dbReference>
<dbReference type="AlphaFoldDB" id="A0A0L0MF65"/>
<name>A0A0L0MF65_9BURK</name>
<evidence type="ECO:0000313" key="4">
    <source>
        <dbReference type="EMBL" id="KND60584.1"/>
    </source>
</evidence>
<evidence type="ECO:0000256" key="3">
    <source>
        <dbReference type="SAM" id="SignalP"/>
    </source>
</evidence>
<comment type="similarity">
    <text evidence="1">Belongs to the TrbG/VirB9 family.</text>
</comment>
<gene>
    <name evidence="4" type="ORF">BVER_05666c</name>
</gene>
<organism evidence="4 5">
    <name type="scientific">Candidatus Burkholderia verschuerenii</name>
    <dbReference type="NCBI Taxonomy" id="242163"/>
    <lineage>
        <taxon>Bacteria</taxon>
        <taxon>Pseudomonadati</taxon>
        <taxon>Pseudomonadota</taxon>
        <taxon>Betaproteobacteria</taxon>
        <taxon>Burkholderiales</taxon>
        <taxon>Burkholderiaceae</taxon>
        <taxon>Burkholderia</taxon>
    </lineage>
</organism>
<dbReference type="RefSeq" id="WP_050453530.1">
    <property type="nucleotide sequence ID" value="NZ_LFJJ01000055.1"/>
</dbReference>
<dbReference type="Proteomes" id="UP000036959">
    <property type="component" value="Unassembled WGS sequence"/>
</dbReference>
<feature type="chain" id="PRO_5005544107" evidence="3">
    <location>
        <begin position="26"/>
        <end position="294"/>
    </location>
</feature>
<accession>A0A0L0MF65</accession>
<keyword evidence="2 3" id="KW-0732">Signal</keyword>
<protein>
    <submittedName>
        <fullName evidence="4">Forms the bulk of type IV secretion complex that spans outer membrane and periplasm (VirB9)</fullName>
    </submittedName>
</protein>
<feature type="signal peptide" evidence="3">
    <location>
        <begin position="1"/>
        <end position="25"/>
    </location>
</feature>
<proteinExistence type="inferred from homology"/>
<dbReference type="Pfam" id="PF03524">
    <property type="entry name" value="CagX"/>
    <property type="match status" value="1"/>
</dbReference>